<protein>
    <recommendedName>
        <fullName evidence="3">ESX-1 secretion-associated protein EspK</fullName>
    </recommendedName>
</protein>
<dbReference type="EMBL" id="CP003053">
    <property type="protein sequence ID" value="AFM14904.1"/>
    <property type="molecule type" value="Genomic_DNA"/>
</dbReference>
<name>I4BC97_MYCCN</name>
<dbReference type="KEGG" id="mcb:Mycch_0076"/>
<evidence type="ECO:0008006" key="3">
    <source>
        <dbReference type="Google" id="ProtNLM"/>
    </source>
</evidence>
<sequence precursor="true">MSAAANANAAATAAPVPVSAARAERDAIASASTAGALRRNTNGADPLQRARHIAAALNVGVMDFGFFWVTGVTMDGTIVVANSYGLAYIPEGVNLPEQVRMASADESIALAERVKWATYPILAVQGWAQHHDMKLRAVVATEEQFANFDPGVVKVVLTEDDIPDDGKMQGRNRLEVIAPDAAQRLAAVSDTSLNELLPPAPADTEPPADETAMLWFEVAKPLMSTNPQRATAHLQAFVTYAEHAQSLSLHRAHTASNAQSQRQAIADWVYWQHLAVLIGDAVSSAPRV</sequence>
<reference evidence="1 2" key="1">
    <citation type="submission" date="2012-06" db="EMBL/GenBank/DDBJ databases">
        <title>Complete sequence of chromosome of Mycobacterium chubuense NBB4.</title>
        <authorList>
            <consortium name="US DOE Joint Genome Institute"/>
            <person name="Lucas S."/>
            <person name="Han J."/>
            <person name="Lapidus A."/>
            <person name="Cheng J.-F."/>
            <person name="Goodwin L."/>
            <person name="Pitluck S."/>
            <person name="Peters L."/>
            <person name="Mikhailova N."/>
            <person name="Teshima H."/>
            <person name="Detter J.C."/>
            <person name="Han C."/>
            <person name="Tapia R."/>
            <person name="Land M."/>
            <person name="Hauser L."/>
            <person name="Kyrpides N."/>
            <person name="Ivanova N."/>
            <person name="Pagani I."/>
            <person name="Mattes T."/>
            <person name="Holmes A."/>
            <person name="Rutledge P."/>
            <person name="Paulsen I."/>
            <person name="Coleman N."/>
            <person name="Woyke T."/>
        </authorList>
    </citation>
    <scope>NUCLEOTIDE SEQUENCE [LARGE SCALE GENOMIC DNA]</scope>
    <source>
        <strain evidence="1 2">NBB4</strain>
    </source>
</reference>
<dbReference type="PATRIC" id="fig|710421.3.peg.72"/>
<gene>
    <name evidence="1" type="ordered locus">Mycch_0076</name>
</gene>
<dbReference type="HOGENOM" id="CLU_068177_0_0_11"/>
<dbReference type="AlphaFoldDB" id="I4BC97"/>
<evidence type="ECO:0000313" key="1">
    <source>
        <dbReference type="EMBL" id="AFM14904.1"/>
    </source>
</evidence>
<proteinExistence type="predicted"/>
<dbReference type="Proteomes" id="UP000006057">
    <property type="component" value="Chromosome"/>
</dbReference>
<organism evidence="1 2">
    <name type="scientific">Mycolicibacterium chubuense (strain NBB4)</name>
    <name type="common">Mycobacterium chubuense</name>
    <dbReference type="NCBI Taxonomy" id="710421"/>
    <lineage>
        <taxon>Bacteria</taxon>
        <taxon>Bacillati</taxon>
        <taxon>Actinomycetota</taxon>
        <taxon>Actinomycetes</taxon>
        <taxon>Mycobacteriales</taxon>
        <taxon>Mycobacteriaceae</taxon>
        <taxon>Mycolicibacterium</taxon>
    </lineage>
</organism>
<dbReference type="eggNOG" id="COG4932">
    <property type="taxonomic scope" value="Bacteria"/>
</dbReference>
<dbReference type="RefSeq" id="WP_014813396.1">
    <property type="nucleotide sequence ID" value="NC_018027.1"/>
</dbReference>
<accession>I4BC97</accession>
<evidence type="ECO:0000313" key="2">
    <source>
        <dbReference type="Proteomes" id="UP000006057"/>
    </source>
</evidence>
<keyword evidence="2" id="KW-1185">Reference proteome</keyword>
<dbReference type="STRING" id="710421.Mycch_0076"/>